<organism evidence="2 3">
    <name type="scientific">Diacronema lutheri</name>
    <name type="common">Unicellular marine alga</name>
    <name type="synonym">Monochrysis lutheri</name>
    <dbReference type="NCBI Taxonomy" id="2081491"/>
    <lineage>
        <taxon>Eukaryota</taxon>
        <taxon>Haptista</taxon>
        <taxon>Haptophyta</taxon>
        <taxon>Pavlovophyceae</taxon>
        <taxon>Pavlovales</taxon>
        <taxon>Pavlovaceae</taxon>
        <taxon>Diacronema</taxon>
    </lineage>
</organism>
<evidence type="ECO:0000313" key="2">
    <source>
        <dbReference type="EMBL" id="KAG8470356.1"/>
    </source>
</evidence>
<evidence type="ECO:0000256" key="1">
    <source>
        <dbReference type="SAM" id="SignalP"/>
    </source>
</evidence>
<gene>
    <name evidence="2" type="ORF">KFE25_008777</name>
</gene>
<accession>A0A8J5XWJ3</accession>
<name>A0A8J5XWJ3_DIALT</name>
<keyword evidence="3" id="KW-1185">Reference proteome</keyword>
<dbReference type="UniPathway" id="UPA00143"/>
<dbReference type="InterPro" id="IPR044680">
    <property type="entry name" value="EX1/2"/>
</dbReference>
<dbReference type="OMA" id="HRFDEIS"/>
<dbReference type="EMBL" id="JAGTXO010000001">
    <property type="protein sequence ID" value="KAG8470356.1"/>
    <property type="molecule type" value="Genomic_DNA"/>
</dbReference>
<reference evidence="2" key="1">
    <citation type="submission" date="2021-05" db="EMBL/GenBank/DDBJ databases">
        <title>The genome of the haptophyte Pavlova lutheri (Diacronema luteri, Pavlovales) - a model for lipid biosynthesis in eukaryotic algae.</title>
        <authorList>
            <person name="Hulatt C.J."/>
            <person name="Posewitz M.C."/>
        </authorList>
    </citation>
    <scope>NUCLEOTIDE SEQUENCE</scope>
    <source>
        <strain evidence="2">NIVA-4/92</strain>
    </source>
</reference>
<comment type="caution">
    <text evidence="2">The sequence shown here is derived from an EMBL/GenBank/DDBJ whole genome shotgun (WGS) entry which is preliminary data.</text>
</comment>
<dbReference type="Pfam" id="PF12014">
    <property type="entry name" value="Cyclin_D1_bind"/>
    <property type="match status" value="1"/>
</dbReference>
<dbReference type="Proteomes" id="UP000751190">
    <property type="component" value="Unassembled WGS sequence"/>
</dbReference>
<keyword evidence="1" id="KW-0732">Signal</keyword>
<sequence>MAGDAGTRPSRLSLVCLLALPYTGMAVRWPAQQLRRPTFHRHLPSFAQGPDLPTLREQINGAARELEAAVAAEDFPSACALRDRIRGLSTRDPQHRFDEISRALEAAVAVEDYRAAAELHNDLLYVKHHLPQFQLAGLWRGLYPHHGEEVIRIRYARDDPNQLVAIKVTGDAHVPRGEMTFTASLHNIHSAKGVQHQGQVSSFPGKGQCAHAGFQDPQLVNGELFLFVGGSVGFQWEPFGTTILFHRVDGMEAEVIEELEAARSSAECGDGAAWDLECTLDAILDLNGEGGAF</sequence>
<evidence type="ECO:0008006" key="4">
    <source>
        <dbReference type="Google" id="ProtNLM"/>
    </source>
</evidence>
<evidence type="ECO:0000313" key="3">
    <source>
        <dbReference type="Proteomes" id="UP000751190"/>
    </source>
</evidence>
<dbReference type="GO" id="GO:0042651">
    <property type="term" value="C:thylakoid membrane"/>
    <property type="evidence" value="ECO:0007669"/>
    <property type="project" value="TreeGrafter"/>
</dbReference>
<feature type="chain" id="PRO_5035290550" description="UVR domain-containing protein" evidence="1">
    <location>
        <begin position="27"/>
        <end position="293"/>
    </location>
</feature>
<proteinExistence type="predicted"/>
<dbReference type="OrthoDB" id="722566at2759"/>
<dbReference type="PANTHER" id="PTHR33917">
    <property type="entry name" value="PROTEIN EXECUTER 1, CHLOROPLASTIC"/>
    <property type="match status" value="1"/>
</dbReference>
<dbReference type="AlphaFoldDB" id="A0A8J5XWJ3"/>
<feature type="signal peptide" evidence="1">
    <location>
        <begin position="1"/>
        <end position="26"/>
    </location>
</feature>
<dbReference type="GO" id="GO:0010343">
    <property type="term" value="P:singlet oxygen-mediated programmed cell death"/>
    <property type="evidence" value="ECO:0007669"/>
    <property type="project" value="InterPro"/>
</dbReference>
<protein>
    <recommendedName>
        <fullName evidence="4">UVR domain-containing protein</fullName>
    </recommendedName>
</protein>
<dbReference type="GO" id="GO:0016567">
    <property type="term" value="P:protein ubiquitination"/>
    <property type="evidence" value="ECO:0007669"/>
    <property type="project" value="UniProtKB-UniPathway"/>
</dbReference>
<dbReference type="PANTHER" id="PTHR33917:SF3">
    <property type="entry name" value="PROTEIN EXECUTER 1, CHLOROPLASTIC"/>
    <property type="match status" value="1"/>
</dbReference>